<dbReference type="EMBL" id="JAVIZN010000002">
    <property type="protein sequence ID" value="MDR6205450.1"/>
    <property type="molecule type" value="Genomic_DNA"/>
</dbReference>
<feature type="compositionally biased region" description="Polar residues" evidence="2">
    <location>
        <begin position="30"/>
        <end position="45"/>
    </location>
</feature>
<feature type="domain" description="HPt" evidence="3">
    <location>
        <begin position="94"/>
        <end position="168"/>
    </location>
</feature>
<evidence type="ECO:0000256" key="1">
    <source>
        <dbReference type="ARBA" id="ARBA00023012"/>
    </source>
</evidence>
<keyword evidence="1" id="KW-0902">Two-component regulatory system</keyword>
<protein>
    <recommendedName>
        <fullName evidence="3">HPt domain-containing protein</fullName>
    </recommendedName>
</protein>
<evidence type="ECO:0000259" key="3">
    <source>
        <dbReference type="Pfam" id="PF01627"/>
    </source>
</evidence>
<dbReference type="GO" id="GO:0004672">
    <property type="term" value="F:protein kinase activity"/>
    <property type="evidence" value="ECO:0007669"/>
    <property type="project" value="UniProtKB-ARBA"/>
</dbReference>
<evidence type="ECO:0000313" key="4">
    <source>
        <dbReference type="EMBL" id="MDR6205450.1"/>
    </source>
</evidence>
<dbReference type="InterPro" id="IPR036641">
    <property type="entry name" value="HPT_dom_sf"/>
</dbReference>
<dbReference type="Pfam" id="PF01627">
    <property type="entry name" value="Hpt"/>
    <property type="match status" value="1"/>
</dbReference>
<name>A0ABD5CJN4_9BURK</name>
<evidence type="ECO:0000313" key="5">
    <source>
        <dbReference type="Proteomes" id="UP001245184"/>
    </source>
</evidence>
<proteinExistence type="predicted"/>
<reference evidence="4 5" key="1">
    <citation type="submission" date="2023-08" db="EMBL/GenBank/DDBJ databases">
        <title>Genome sequencing of plant associated microbes to promote plant fitness in Sorghum bicolor and Oryza sativa.</title>
        <authorList>
            <person name="Coleman-Derr D."/>
        </authorList>
    </citation>
    <scope>NUCLEOTIDE SEQUENCE [LARGE SCALE GENOMIC DNA]</scope>
    <source>
        <strain evidence="4 5">SLBN-33</strain>
    </source>
</reference>
<dbReference type="AlphaFoldDB" id="A0ABD5CJN4"/>
<organism evidence="4 5">
    <name type="scientific">Paraburkholderia graminis</name>
    <dbReference type="NCBI Taxonomy" id="60548"/>
    <lineage>
        <taxon>Bacteria</taxon>
        <taxon>Pseudomonadati</taxon>
        <taxon>Pseudomonadota</taxon>
        <taxon>Betaproteobacteria</taxon>
        <taxon>Burkholderiales</taxon>
        <taxon>Burkholderiaceae</taxon>
        <taxon>Paraburkholderia</taxon>
    </lineage>
</organism>
<dbReference type="RefSeq" id="WP_029967391.1">
    <property type="nucleotide sequence ID" value="NZ_ATXV01000002.1"/>
</dbReference>
<accession>A0ABD5CJN4</accession>
<evidence type="ECO:0000256" key="2">
    <source>
        <dbReference type="SAM" id="MobiDB-lite"/>
    </source>
</evidence>
<gene>
    <name evidence="4" type="ORF">QF025_004170</name>
</gene>
<dbReference type="SUPFAM" id="SSF47226">
    <property type="entry name" value="Histidine-containing phosphotransfer domain, HPT domain"/>
    <property type="match status" value="1"/>
</dbReference>
<feature type="region of interest" description="Disordered" evidence="2">
    <location>
        <begin position="30"/>
        <end position="67"/>
    </location>
</feature>
<sequence>MNKTSLHCGEGADCHQPAQRAVELEGARATQQVTLPAVGRSTSRADANARPSDSCEQARDSGKGVSPSFEPFDRRYLDALIHEGIDLGAFLEGWCVAMRNDLDRLGNLQSEGDFDDLPPLLHRLSGALGLVGAHSLMDALRRVPSTRSEHTCRLIDALAARMRALIEQLEGVRDEHRSARP</sequence>
<dbReference type="InterPro" id="IPR008207">
    <property type="entry name" value="Sig_transdc_His_kin_Hpt_dom"/>
</dbReference>
<dbReference type="Proteomes" id="UP001245184">
    <property type="component" value="Unassembled WGS sequence"/>
</dbReference>
<dbReference type="Gene3D" id="1.20.120.160">
    <property type="entry name" value="HPT domain"/>
    <property type="match status" value="1"/>
</dbReference>
<dbReference type="GO" id="GO:0000160">
    <property type="term" value="P:phosphorelay signal transduction system"/>
    <property type="evidence" value="ECO:0007669"/>
    <property type="project" value="UniProtKB-KW"/>
</dbReference>
<comment type="caution">
    <text evidence="4">The sequence shown here is derived from an EMBL/GenBank/DDBJ whole genome shotgun (WGS) entry which is preliminary data.</text>
</comment>